<reference evidence="2" key="1">
    <citation type="submission" date="2021-02" db="EMBL/GenBank/DDBJ databases">
        <authorList>
            <person name="Dougan E. K."/>
            <person name="Rhodes N."/>
            <person name="Thang M."/>
            <person name="Chan C."/>
        </authorList>
    </citation>
    <scope>NUCLEOTIDE SEQUENCE</scope>
</reference>
<evidence type="ECO:0000256" key="1">
    <source>
        <dbReference type="SAM" id="MobiDB-lite"/>
    </source>
</evidence>
<organism evidence="2 3">
    <name type="scientific">Polarella glacialis</name>
    <name type="common">Dinoflagellate</name>
    <dbReference type="NCBI Taxonomy" id="89957"/>
    <lineage>
        <taxon>Eukaryota</taxon>
        <taxon>Sar</taxon>
        <taxon>Alveolata</taxon>
        <taxon>Dinophyceae</taxon>
        <taxon>Suessiales</taxon>
        <taxon>Suessiaceae</taxon>
        <taxon>Polarella</taxon>
    </lineage>
</organism>
<protein>
    <submittedName>
        <fullName evidence="2">Uncharacterized protein</fullName>
    </submittedName>
</protein>
<evidence type="ECO:0000313" key="3">
    <source>
        <dbReference type="Proteomes" id="UP000654075"/>
    </source>
</evidence>
<comment type="caution">
    <text evidence="2">The sequence shown here is derived from an EMBL/GenBank/DDBJ whole genome shotgun (WGS) entry which is preliminary data.</text>
</comment>
<dbReference type="Proteomes" id="UP000654075">
    <property type="component" value="Unassembled WGS sequence"/>
</dbReference>
<dbReference type="EMBL" id="CAJNNV010007660">
    <property type="protein sequence ID" value="CAE8595196.1"/>
    <property type="molecule type" value="Genomic_DNA"/>
</dbReference>
<gene>
    <name evidence="2" type="ORF">PGLA1383_LOCUS13713</name>
</gene>
<feature type="non-terminal residue" evidence="2">
    <location>
        <position position="138"/>
    </location>
</feature>
<name>A0A813E446_POLGL</name>
<dbReference type="AlphaFoldDB" id="A0A813E446"/>
<evidence type="ECO:0000313" key="2">
    <source>
        <dbReference type="EMBL" id="CAE8595196.1"/>
    </source>
</evidence>
<sequence>MKRVESECYWDAEAWDADARVYVGASDGQTNHFQAMDSDLAAAVAAERGHSSTAAAAAATAATAKLHGHAVEPSMKFVEQASADYWDSAFEAPAATGSRSLFALSGTAEQLLGTQASVAKAPAAGMTRAGSESPASSG</sequence>
<feature type="region of interest" description="Disordered" evidence="1">
    <location>
        <begin position="118"/>
        <end position="138"/>
    </location>
</feature>
<accession>A0A813E446</accession>
<proteinExistence type="predicted"/>
<keyword evidence="3" id="KW-1185">Reference proteome</keyword>